<dbReference type="Pfam" id="PF03372">
    <property type="entry name" value="Exo_endo_phos"/>
    <property type="match status" value="1"/>
</dbReference>
<evidence type="ECO:0000313" key="3">
    <source>
        <dbReference type="EMBL" id="QOD57416.1"/>
    </source>
</evidence>
<dbReference type="EMBL" id="CP061854">
    <property type="protein sequence ID" value="QOD57416.1"/>
    <property type="molecule type" value="Genomic_DNA"/>
</dbReference>
<dbReference type="Proteomes" id="UP000516656">
    <property type="component" value="Chromosome 1"/>
</dbReference>
<keyword evidence="3" id="KW-0269">Exonuclease</keyword>
<dbReference type="RefSeq" id="WP_086957012.1">
    <property type="nucleotide sequence ID" value="NZ_AP018045.1"/>
</dbReference>
<dbReference type="EMBL" id="AP018045">
    <property type="protein sequence ID" value="BAX53503.1"/>
    <property type="molecule type" value="Genomic_DNA"/>
</dbReference>
<reference evidence="2" key="1">
    <citation type="journal article" date="2017" name="Genome Announc.">
        <title>Whole-Genome Sequence of Photobacterium damselae subsp. piscicida Strain 91-197, Isolated from Hybrid Striped Bass (Morone sp.) in the United States.</title>
        <authorList>
            <person name="Teru Y."/>
            <person name="Hikima J."/>
            <person name="Kono T."/>
            <person name="Sakai M."/>
            <person name="Takano T."/>
            <person name="Hawke J.P."/>
            <person name="Takeyama H."/>
            <person name="Aoki T."/>
        </authorList>
    </citation>
    <scope>NUCLEOTIDE SEQUENCE</scope>
    <source>
        <strain evidence="2">91-197</strain>
    </source>
</reference>
<dbReference type="Gene3D" id="3.60.10.10">
    <property type="entry name" value="Endonuclease/exonuclease/phosphatase"/>
    <property type="match status" value="1"/>
</dbReference>
<feature type="domain" description="Endonuclease/exonuclease/phosphatase" evidence="1">
    <location>
        <begin position="5"/>
        <end position="355"/>
    </location>
</feature>
<protein>
    <submittedName>
        <fullName evidence="2 3">Endonuclease/exonuclease/phosphatase family protein</fullName>
    </submittedName>
</protein>
<dbReference type="GO" id="GO:0004519">
    <property type="term" value="F:endonuclease activity"/>
    <property type="evidence" value="ECO:0007669"/>
    <property type="project" value="UniProtKB-KW"/>
</dbReference>
<evidence type="ECO:0000313" key="5">
    <source>
        <dbReference type="Proteomes" id="UP000516656"/>
    </source>
</evidence>
<dbReference type="AlphaFoldDB" id="A0A1V1V3W3"/>
<accession>A0A1V1V3W3</accession>
<name>A0A1V1V3W3_PHODP</name>
<evidence type="ECO:0000259" key="1">
    <source>
        <dbReference type="Pfam" id="PF03372"/>
    </source>
</evidence>
<dbReference type="SUPFAM" id="SSF56219">
    <property type="entry name" value="DNase I-like"/>
    <property type="match status" value="1"/>
</dbReference>
<gene>
    <name evidence="3" type="ORF">IC627_05535</name>
    <name evidence="2" type="ORF">PDPUS_1_02129</name>
</gene>
<reference evidence="4" key="2">
    <citation type="submission" date="2017-05" db="EMBL/GenBank/DDBJ databases">
        <title>Whole genome sequence of fish pathogenic bacteria, Photobacterium damselae subsp. piscicida, strain 91-197, isolated from hybrid striped bass (Morone sp.) in USA.</title>
        <authorList>
            <person name="Teru Y."/>
            <person name="Hikima J."/>
            <person name="Kono T."/>
            <person name="Sakai M."/>
            <person name="Takano T."/>
            <person name="Hawke J.P."/>
            <person name="Takeyama H."/>
            <person name="Aoki T."/>
        </authorList>
    </citation>
    <scope>NUCLEOTIDE SEQUENCE [LARGE SCALE GENOMIC DNA]</scope>
    <source>
        <strain evidence="4">91-197</strain>
    </source>
</reference>
<evidence type="ECO:0000313" key="2">
    <source>
        <dbReference type="EMBL" id="BAX53503.1"/>
    </source>
</evidence>
<proteinExistence type="predicted"/>
<keyword evidence="3" id="KW-0378">Hydrolase</keyword>
<dbReference type="InterPro" id="IPR005135">
    <property type="entry name" value="Endo/exonuclease/phosphatase"/>
</dbReference>
<reference evidence="3 5" key="3">
    <citation type="submission" date="2020-09" db="EMBL/GenBank/DDBJ databases">
        <title>Complete, closed and curated genome sequences of Photobacterium damselae subsp. piscicida isolates from Australia indicate localised evolution and additional plasmid-borne pathogenicity mechanisms.</title>
        <authorList>
            <person name="Baseggio L."/>
            <person name="Silayeva O."/>
            <person name="Buller N."/>
            <person name="Landos M."/>
            <person name="Engelstaedter J."/>
            <person name="Barnes A.C."/>
        </authorList>
    </citation>
    <scope>NUCLEOTIDE SEQUENCE [LARGE SCALE GENOMIC DNA]</scope>
    <source>
        <strain evidence="3 5">AS-16-0540-1</strain>
    </source>
</reference>
<organism evidence="2 4">
    <name type="scientific">Photobacterium damsela subsp. piscicida</name>
    <name type="common">Pasteurella piscicida</name>
    <dbReference type="NCBI Taxonomy" id="38294"/>
    <lineage>
        <taxon>Bacteria</taxon>
        <taxon>Pseudomonadati</taxon>
        <taxon>Pseudomonadota</taxon>
        <taxon>Gammaproteobacteria</taxon>
        <taxon>Vibrionales</taxon>
        <taxon>Vibrionaceae</taxon>
        <taxon>Photobacterium</taxon>
    </lineage>
</organism>
<dbReference type="InterPro" id="IPR036691">
    <property type="entry name" value="Endo/exonu/phosph_ase_sf"/>
</dbReference>
<evidence type="ECO:0000313" key="4">
    <source>
        <dbReference type="Proteomes" id="UP000218676"/>
    </source>
</evidence>
<dbReference type="Proteomes" id="UP000218676">
    <property type="component" value="Chromosome 1"/>
</dbReference>
<sequence>MIRFASFNVAMSADSETAILEQTATLDSLRFKKIAATIQSVRPDVLLLCEFDHLGEGGDNGALQNFCRHYLNRSQYDVSPIHYPYSYCPSSNTEKLSPVDLNNDGIISLPEDGLGFGLFHGHYSFVLLSKYPIKIDDIESWQTLLWQQMPNSLLPTQYYSPQAQAVLPLSSKKHVCVPIEYDEQIINILCCHPTPPVFDGEERRNAKRNHDELRLLVDIIDGADYLVSDQRRTSGINLQQPFVIMGDLNADPIDGDGIRAGINTLLNHPLIEKSVATGAKVPASLGGKYKRAYQKRNGKPDIWTHVSGLRLDYVLPSTHYHIQNSGVFWPDKKDPKRAWITNHNGKETLTAYSDHRLVWVDVTISK</sequence>
<dbReference type="GO" id="GO:0004527">
    <property type="term" value="F:exonuclease activity"/>
    <property type="evidence" value="ECO:0007669"/>
    <property type="project" value="UniProtKB-KW"/>
</dbReference>
<keyword evidence="3" id="KW-0540">Nuclease</keyword>
<keyword evidence="2" id="KW-0255">Endonuclease</keyword>